<dbReference type="EMBL" id="BAAACG010000003">
    <property type="protein sequence ID" value="GAA0734066.1"/>
    <property type="molecule type" value="Genomic_DNA"/>
</dbReference>
<protein>
    <submittedName>
        <fullName evidence="2">Class I SAM-dependent methyltransferase</fullName>
    </submittedName>
</protein>
<reference evidence="2 3" key="1">
    <citation type="journal article" date="2019" name="Int. J. Syst. Evol. Microbiol.">
        <title>The Global Catalogue of Microorganisms (GCM) 10K type strain sequencing project: providing services to taxonomists for standard genome sequencing and annotation.</title>
        <authorList>
            <consortium name="The Broad Institute Genomics Platform"/>
            <consortium name="The Broad Institute Genome Sequencing Center for Infectious Disease"/>
            <person name="Wu L."/>
            <person name="Ma J."/>
        </authorList>
    </citation>
    <scope>NUCLEOTIDE SEQUENCE [LARGE SCALE GENOMIC DNA]</scope>
    <source>
        <strain evidence="2 3">JCM 1407</strain>
    </source>
</reference>
<gene>
    <name evidence="2" type="ORF">GCM10008906_05780</name>
</gene>
<dbReference type="SUPFAM" id="SSF53335">
    <property type="entry name" value="S-adenosyl-L-methionine-dependent methyltransferases"/>
    <property type="match status" value="1"/>
</dbReference>
<keyword evidence="3" id="KW-1185">Reference proteome</keyword>
<keyword evidence="2" id="KW-0489">Methyltransferase</keyword>
<sequence length="254" mass="28821">MDIIKQNELAWDKRVDDGICWTIPVSSEDIKNARNGVFDIKLTSEKSVPRSWFPLNLKGVKILCLACGGGQQGPILAAAGGEVTVFDISISQLKQDELVAKRENLNLETIKGNMCDLSRFKENTFDIVFCPVAVTYISDVNPVFKESYRVLKKNGKFMFGTVNPYIYLFDGKKWDEGIFQVSNKLPFNSFDELNEEEATEFIKNKNAIEYSHTLEDLIGGQIIAGFKIDKFYEDIDKDEICKYSSKYFATRAVK</sequence>
<organism evidence="2 3">
    <name type="scientific">Clostridium oceanicum</name>
    <dbReference type="NCBI Taxonomy" id="1543"/>
    <lineage>
        <taxon>Bacteria</taxon>
        <taxon>Bacillati</taxon>
        <taxon>Bacillota</taxon>
        <taxon>Clostridia</taxon>
        <taxon>Eubacteriales</taxon>
        <taxon>Clostridiaceae</taxon>
        <taxon>Clostridium</taxon>
    </lineage>
</organism>
<proteinExistence type="predicted"/>
<dbReference type="GO" id="GO:0032259">
    <property type="term" value="P:methylation"/>
    <property type="evidence" value="ECO:0007669"/>
    <property type="project" value="UniProtKB-KW"/>
</dbReference>
<evidence type="ECO:0000259" key="1">
    <source>
        <dbReference type="Pfam" id="PF08241"/>
    </source>
</evidence>
<feature type="domain" description="Methyltransferase type 11" evidence="1">
    <location>
        <begin position="63"/>
        <end position="159"/>
    </location>
</feature>
<keyword evidence="2" id="KW-0808">Transferase</keyword>
<dbReference type="InterPro" id="IPR029063">
    <property type="entry name" value="SAM-dependent_MTases_sf"/>
</dbReference>
<dbReference type="Gene3D" id="3.40.50.150">
    <property type="entry name" value="Vaccinia Virus protein VP39"/>
    <property type="match status" value="1"/>
</dbReference>
<dbReference type="CDD" id="cd02440">
    <property type="entry name" value="AdoMet_MTases"/>
    <property type="match status" value="1"/>
</dbReference>
<dbReference type="Proteomes" id="UP001501510">
    <property type="component" value="Unassembled WGS sequence"/>
</dbReference>
<dbReference type="InterPro" id="IPR013216">
    <property type="entry name" value="Methyltransf_11"/>
</dbReference>
<name>A0ABN1JB66_9CLOT</name>
<dbReference type="GO" id="GO:0008168">
    <property type="term" value="F:methyltransferase activity"/>
    <property type="evidence" value="ECO:0007669"/>
    <property type="project" value="UniProtKB-KW"/>
</dbReference>
<evidence type="ECO:0000313" key="2">
    <source>
        <dbReference type="EMBL" id="GAA0734066.1"/>
    </source>
</evidence>
<accession>A0ABN1JB66</accession>
<comment type="caution">
    <text evidence="2">The sequence shown here is derived from an EMBL/GenBank/DDBJ whole genome shotgun (WGS) entry which is preliminary data.</text>
</comment>
<evidence type="ECO:0000313" key="3">
    <source>
        <dbReference type="Proteomes" id="UP001501510"/>
    </source>
</evidence>
<dbReference type="Pfam" id="PF08241">
    <property type="entry name" value="Methyltransf_11"/>
    <property type="match status" value="1"/>
</dbReference>
<dbReference type="RefSeq" id="WP_343758672.1">
    <property type="nucleotide sequence ID" value="NZ_BAAACG010000003.1"/>
</dbReference>